<dbReference type="AlphaFoldDB" id="A0A366S3C3"/>
<dbReference type="PANTHER" id="PTHR35391">
    <property type="entry name" value="C2H2-TYPE DOMAIN-CONTAINING PROTEIN-RELATED"/>
    <property type="match status" value="1"/>
</dbReference>
<feature type="region of interest" description="Disordered" evidence="1">
    <location>
        <begin position="237"/>
        <end position="277"/>
    </location>
</feature>
<dbReference type="EMBL" id="QKXC01000069">
    <property type="protein sequence ID" value="RBR23813.1"/>
    <property type="molecule type" value="Genomic_DNA"/>
</dbReference>
<accession>A0A366S3C3</accession>
<feature type="region of interest" description="Disordered" evidence="1">
    <location>
        <begin position="881"/>
        <end position="907"/>
    </location>
</feature>
<proteinExistence type="predicted"/>
<feature type="compositionally biased region" description="Low complexity" evidence="1">
    <location>
        <begin position="852"/>
        <end position="862"/>
    </location>
</feature>
<name>A0A366S3C3_9HYPO</name>
<dbReference type="InterPro" id="IPR058925">
    <property type="entry name" value="zf-C2H2_AcuF"/>
</dbReference>
<comment type="caution">
    <text evidence="3">The sequence shown here is derived from an EMBL/GenBank/DDBJ whole genome shotgun (WGS) entry which is preliminary data.</text>
</comment>
<feature type="region of interest" description="Disordered" evidence="1">
    <location>
        <begin position="526"/>
        <end position="545"/>
    </location>
</feature>
<dbReference type="GeneID" id="41992874"/>
<feature type="compositionally biased region" description="Low complexity" evidence="1">
    <location>
        <begin position="830"/>
        <end position="845"/>
    </location>
</feature>
<organism evidence="3 4">
    <name type="scientific">Fusarium coffeatum</name>
    <dbReference type="NCBI Taxonomy" id="231269"/>
    <lineage>
        <taxon>Eukaryota</taxon>
        <taxon>Fungi</taxon>
        <taxon>Dikarya</taxon>
        <taxon>Ascomycota</taxon>
        <taxon>Pezizomycotina</taxon>
        <taxon>Sordariomycetes</taxon>
        <taxon>Hypocreomycetidae</taxon>
        <taxon>Hypocreales</taxon>
        <taxon>Nectriaceae</taxon>
        <taxon>Fusarium</taxon>
        <taxon>Fusarium incarnatum-equiseti species complex</taxon>
    </lineage>
</organism>
<dbReference type="OrthoDB" id="20872at2759"/>
<feature type="compositionally biased region" description="Polar residues" evidence="1">
    <location>
        <begin position="263"/>
        <end position="277"/>
    </location>
</feature>
<feature type="domain" description="Oxidoreductase acuF-like C2H2 type zinc-finger" evidence="2">
    <location>
        <begin position="373"/>
        <end position="401"/>
    </location>
</feature>
<reference evidence="3 4" key="1">
    <citation type="submission" date="2018-06" db="EMBL/GenBank/DDBJ databases">
        <title>Fusarium incarnatum-equiseti species complex species 28.</title>
        <authorList>
            <person name="Gardiner D.M."/>
        </authorList>
    </citation>
    <scope>NUCLEOTIDE SEQUENCE [LARGE SCALE GENOMIC DNA]</scope>
    <source>
        <strain evidence="3 4">FIESC_28</strain>
    </source>
</reference>
<evidence type="ECO:0000259" key="2">
    <source>
        <dbReference type="Pfam" id="PF26082"/>
    </source>
</evidence>
<dbReference type="Proteomes" id="UP000253153">
    <property type="component" value="Unassembled WGS sequence"/>
</dbReference>
<dbReference type="RefSeq" id="XP_031018404.1">
    <property type="nucleotide sequence ID" value="XM_031157578.1"/>
</dbReference>
<dbReference type="Pfam" id="PF26082">
    <property type="entry name" value="zf-C2H2_AcuF"/>
    <property type="match status" value="1"/>
</dbReference>
<evidence type="ECO:0000313" key="3">
    <source>
        <dbReference type="EMBL" id="RBR23813.1"/>
    </source>
</evidence>
<feature type="region of interest" description="Disordered" evidence="1">
    <location>
        <begin position="755"/>
        <end position="862"/>
    </location>
</feature>
<feature type="compositionally biased region" description="Polar residues" evidence="1">
    <location>
        <begin position="799"/>
        <end position="829"/>
    </location>
</feature>
<keyword evidence="4" id="KW-1185">Reference proteome</keyword>
<dbReference type="PANTHER" id="PTHR35391:SF7">
    <property type="entry name" value="C2H2-TYPE DOMAIN-CONTAINING PROTEIN"/>
    <property type="match status" value="1"/>
</dbReference>
<evidence type="ECO:0000256" key="1">
    <source>
        <dbReference type="SAM" id="MobiDB-lite"/>
    </source>
</evidence>
<sequence>MSSIATGEKSEEFPGARLVDTAKICLVSFQKCLNDASSAQKAGSAVSTKSSIVQIEDQLARFSLWTANLRVFSINRDSLDSRLREAPDVKYAITSLLETLDHHLKTSASILVSIAANANLNYPENSIATFNDSLDELRNDITLLHKISNTIRRASKETQNIKASKDFVIEDDEGNDAEPFLRQLFINYIHDRFPGIDESIRNRLADSMVLRRKRILFRRKRYGTTSIRLPEPVAKPVISRPRLNPTDHETHGSNKRRAVEASARSQAQSVTKTATTLSPEKFRKASVPSVISVSKTVALSGAEELCFPPAPIGSLMRKYNKMKREIECRGNESKIPTSQEKRSGEGNEQIERMKQKLELAEAWNSCIEAVPEVTCPYCFHVLPIRDVIDDKKWKMHVKDDLDPYVCLFEECESPNHLYSHSGQWMKHMRDHTLRWRCKSKAHEEFIVKTKADYIQHMNTCHPGKFKDAQLAVLADRGASTGGPLFTACPLCGVDKTDKSMESHVVSHMRLLALKSLPATLDDADELDEAEDRHDSGDTSRAQSRSTIKRALEETGSLSPPVADEAWYGSQWGDDEVFGGSSLASGDGLLDHVPAPSSYDHDPDLDDPVLQPFIQRVSNHESPKVNWNPRPDTSQSQRLGFMDPDCAICHAPASMACDCESKALELAVKQAEDRMLRLVAGEIRDWVKDHAQDYMNRQAMPGDLYCKDGKDREQNIPEQASGDKGQLERSNVDVDFLKTAEYYFGLVELTLPAEDEPAVRNPPLGKVPYRDRKPSGGRPNVEGKESGAVNTAIIPPGYYSSDSNTSGNEMPSNAQDTNTDSKGSQTINSVSDPTTTLLSLQPSTGSEKAALDTTTETNKAETETATTLVASTTATTDVDITTTESESTKFETSTATTEATTSGQITSTTVGITTTTDAVTTTTEAETTTKEAACPRVTVLANPTPIFVSEPDGTIYDDTYQGVTLPFPVSVFGSSSSTVYVSVNGFLSLFDSGGFFTNRALPTEGAPRVAIMPY</sequence>
<gene>
    <name evidence="3" type="ORF">FIESC28_03429</name>
</gene>
<evidence type="ECO:0000313" key="4">
    <source>
        <dbReference type="Proteomes" id="UP000253153"/>
    </source>
</evidence>
<feature type="region of interest" description="Disordered" evidence="1">
    <location>
        <begin position="707"/>
        <end position="726"/>
    </location>
</feature>
<protein>
    <recommendedName>
        <fullName evidence="2">Oxidoreductase acuF-like C2H2 type zinc-finger domain-containing protein</fullName>
    </recommendedName>
</protein>